<comment type="caution">
    <text evidence="1">The sequence shown here is derived from an EMBL/GenBank/DDBJ whole genome shotgun (WGS) entry which is preliminary data.</text>
</comment>
<dbReference type="EMBL" id="BGPR01000035">
    <property type="protein sequence ID" value="GBL83856.1"/>
    <property type="molecule type" value="Genomic_DNA"/>
</dbReference>
<dbReference type="AlphaFoldDB" id="A0A4Y2AXQ0"/>
<dbReference type="GO" id="GO:0071897">
    <property type="term" value="P:DNA biosynthetic process"/>
    <property type="evidence" value="ECO:0007669"/>
    <property type="project" value="UniProtKB-ARBA"/>
</dbReference>
<accession>A0A4Y2AXQ0</accession>
<dbReference type="SUPFAM" id="SSF56672">
    <property type="entry name" value="DNA/RNA polymerases"/>
    <property type="match status" value="1"/>
</dbReference>
<dbReference type="Gene3D" id="3.10.10.10">
    <property type="entry name" value="HIV Type 1 Reverse Transcriptase, subunit A, domain 1"/>
    <property type="match status" value="1"/>
</dbReference>
<protein>
    <recommendedName>
        <fullName evidence="3">Reverse transcriptase/retrotransposon-derived protein RNase H-like domain-containing protein</fullName>
    </recommendedName>
</protein>
<proteinExistence type="predicted"/>
<evidence type="ECO:0000313" key="1">
    <source>
        <dbReference type="EMBL" id="GBL83856.1"/>
    </source>
</evidence>
<dbReference type="InterPro" id="IPR053134">
    <property type="entry name" value="RNA-dir_DNA_polymerase"/>
</dbReference>
<reference evidence="1 2" key="1">
    <citation type="journal article" date="2019" name="Sci. Rep.">
        <title>Orb-weaving spider Araneus ventricosus genome elucidates the spidroin gene catalogue.</title>
        <authorList>
            <person name="Kono N."/>
            <person name="Nakamura H."/>
            <person name="Ohtoshi R."/>
            <person name="Moran D.A.P."/>
            <person name="Shinohara A."/>
            <person name="Yoshida Y."/>
            <person name="Fujiwara M."/>
            <person name="Mori M."/>
            <person name="Tomita M."/>
            <person name="Arakawa K."/>
        </authorList>
    </citation>
    <scope>NUCLEOTIDE SEQUENCE [LARGE SCALE GENOMIC DNA]</scope>
</reference>
<gene>
    <name evidence="1" type="ORF">AVEN_100773_1</name>
</gene>
<sequence length="355" mass="40323">MCRENVVHLNIPPRIQSFKKTDMKIGNEMGERTLPFGNPLLGSLLLESEPNLKSALNFGISMVEMDSLDYFLTFGTFRLFQDSVVREKIARHRYIHTFVDVRVLIVRVIDSVAGLSTKGELTNAHHSEIKLVSDNMIYKELFKDYPELLKPIPNFKKAISHDTVHFIETTGPPLFSKPRRLHPKVLNEVKKEFQYLIDQGISRPSKSPWASPIHTVPKADGSYRVCDENINDAADALSLITAIKFPTSLDYAELSAEQKADFKDILEDQESHLDLKLPTMPETTTEIYYDISIGKAIPILAKDFRKQSNGLVEDWHRPLKCAFKALRTEKWTEVLSTILLGFRAAIKTDSNVPPT</sequence>
<dbReference type="OrthoDB" id="6932368at2759"/>
<keyword evidence="2" id="KW-1185">Reference proteome</keyword>
<evidence type="ECO:0008006" key="3">
    <source>
        <dbReference type="Google" id="ProtNLM"/>
    </source>
</evidence>
<dbReference type="InterPro" id="IPR043502">
    <property type="entry name" value="DNA/RNA_pol_sf"/>
</dbReference>
<dbReference type="PANTHER" id="PTHR24559:SF444">
    <property type="entry name" value="REVERSE TRANSCRIPTASE DOMAIN-CONTAINING PROTEIN"/>
    <property type="match status" value="1"/>
</dbReference>
<name>A0A4Y2AXQ0_ARAVE</name>
<dbReference type="PANTHER" id="PTHR24559">
    <property type="entry name" value="TRANSPOSON TY3-I GAG-POL POLYPROTEIN"/>
    <property type="match status" value="1"/>
</dbReference>
<evidence type="ECO:0000313" key="2">
    <source>
        <dbReference type="Proteomes" id="UP000499080"/>
    </source>
</evidence>
<dbReference type="Proteomes" id="UP000499080">
    <property type="component" value="Unassembled WGS sequence"/>
</dbReference>
<organism evidence="1 2">
    <name type="scientific">Araneus ventricosus</name>
    <name type="common">Orbweaver spider</name>
    <name type="synonym">Epeira ventricosa</name>
    <dbReference type="NCBI Taxonomy" id="182803"/>
    <lineage>
        <taxon>Eukaryota</taxon>
        <taxon>Metazoa</taxon>
        <taxon>Ecdysozoa</taxon>
        <taxon>Arthropoda</taxon>
        <taxon>Chelicerata</taxon>
        <taxon>Arachnida</taxon>
        <taxon>Araneae</taxon>
        <taxon>Araneomorphae</taxon>
        <taxon>Entelegynae</taxon>
        <taxon>Araneoidea</taxon>
        <taxon>Araneidae</taxon>
        <taxon>Araneus</taxon>
    </lineage>
</organism>